<organism evidence="3 4">
    <name type="scientific">Niabella soli DSM 19437</name>
    <dbReference type="NCBI Taxonomy" id="929713"/>
    <lineage>
        <taxon>Bacteria</taxon>
        <taxon>Pseudomonadati</taxon>
        <taxon>Bacteroidota</taxon>
        <taxon>Chitinophagia</taxon>
        <taxon>Chitinophagales</taxon>
        <taxon>Chitinophagaceae</taxon>
        <taxon>Niabella</taxon>
    </lineage>
</organism>
<dbReference type="CDD" id="cd00146">
    <property type="entry name" value="PKD"/>
    <property type="match status" value="1"/>
</dbReference>
<keyword evidence="4" id="KW-1185">Reference proteome</keyword>
<dbReference type="PROSITE" id="PS50093">
    <property type="entry name" value="PKD"/>
    <property type="match status" value="1"/>
</dbReference>
<name>W0F8G9_9BACT</name>
<sequence length="351" mass="38887">MQKKQFMVFRLDDNVIITLLAVCILASLAFVLRYRSYKPCKDFSINTVGTTLTAGHIVRFETDAKDFKRLSWDFGDNQKSETEVASALHAFDDPGNYTISLLADGKCVEYKTITVIAAPEVIDSSLVAKVIMPATAVVGTPVLFKDTSSKATTWEWRFGETAVVDGALRNQVYTFTTPGMKTISVVINGNYKTPLVRKIYVSPKEERNIPVAVAAPRPRVNERPNTDPLTQQINPQPQQQQQEAPPPPAPSYPDVSAADLNQMFRNVAGGGRPISDFAKYFCDGNLNTTVILNGKSVPFQQFYNKVAAVKRGDKLAFTTTIFKNKPSNCISKLEIIGKVKAGMFNMSWRDL</sequence>
<feature type="region of interest" description="Disordered" evidence="1">
    <location>
        <begin position="212"/>
        <end position="255"/>
    </location>
</feature>
<dbReference type="InterPro" id="IPR022409">
    <property type="entry name" value="PKD/Chitinase_dom"/>
</dbReference>
<feature type="compositionally biased region" description="Low complexity" evidence="1">
    <location>
        <begin position="228"/>
        <end position="243"/>
    </location>
</feature>
<dbReference type="OrthoDB" id="1491323at2"/>
<evidence type="ECO:0000313" key="4">
    <source>
        <dbReference type="Proteomes" id="UP000003586"/>
    </source>
</evidence>
<evidence type="ECO:0000313" key="3">
    <source>
        <dbReference type="EMBL" id="AHF17651.1"/>
    </source>
</evidence>
<dbReference type="Pfam" id="PF18911">
    <property type="entry name" value="PKD_4"/>
    <property type="match status" value="1"/>
</dbReference>
<evidence type="ECO:0000256" key="1">
    <source>
        <dbReference type="SAM" id="MobiDB-lite"/>
    </source>
</evidence>
<dbReference type="RefSeq" id="WP_008585745.1">
    <property type="nucleotide sequence ID" value="NZ_CP007035.1"/>
</dbReference>
<proteinExistence type="predicted"/>
<evidence type="ECO:0000259" key="2">
    <source>
        <dbReference type="PROSITE" id="PS50093"/>
    </source>
</evidence>
<dbReference type="Gene3D" id="2.60.40.10">
    <property type="entry name" value="Immunoglobulins"/>
    <property type="match status" value="2"/>
</dbReference>
<dbReference type="InterPro" id="IPR035986">
    <property type="entry name" value="PKD_dom_sf"/>
</dbReference>
<dbReference type="EMBL" id="CP007035">
    <property type="protein sequence ID" value="AHF17651.1"/>
    <property type="molecule type" value="Genomic_DNA"/>
</dbReference>
<gene>
    <name evidence="3" type="ORF">NIASO_11745</name>
</gene>
<dbReference type="InterPro" id="IPR013783">
    <property type="entry name" value="Ig-like_fold"/>
</dbReference>
<dbReference type="SMART" id="SM00089">
    <property type="entry name" value="PKD"/>
    <property type="match status" value="2"/>
</dbReference>
<protein>
    <recommendedName>
        <fullName evidence="2">PKD domain-containing protein</fullName>
    </recommendedName>
</protein>
<accession>W0F8G9</accession>
<reference evidence="3 4" key="1">
    <citation type="submission" date="2013-12" db="EMBL/GenBank/DDBJ databases">
        <authorList>
            <consortium name="DOE Joint Genome Institute"/>
            <person name="Eisen J."/>
            <person name="Huntemann M."/>
            <person name="Han J."/>
            <person name="Chen A."/>
            <person name="Kyrpides N."/>
            <person name="Mavromatis K."/>
            <person name="Markowitz V."/>
            <person name="Palaniappan K."/>
            <person name="Ivanova N."/>
            <person name="Schaumberg A."/>
            <person name="Pati A."/>
            <person name="Liolios K."/>
            <person name="Nordberg H.P."/>
            <person name="Cantor M.N."/>
            <person name="Hua S.X."/>
            <person name="Woyke T."/>
        </authorList>
    </citation>
    <scope>NUCLEOTIDE SEQUENCE [LARGE SCALE GENOMIC DNA]</scope>
    <source>
        <strain evidence="4">DSM 19437</strain>
    </source>
</reference>
<dbReference type="HOGENOM" id="CLU_796529_0_0_10"/>
<dbReference type="InterPro" id="IPR000601">
    <property type="entry name" value="PKD_dom"/>
</dbReference>
<feature type="domain" description="PKD" evidence="2">
    <location>
        <begin position="72"/>
        <end position="103"/>
    </location>
</feature>
<dbReference type="Proteomes" id="UP000003586">
    <property type="component" value="Chromosome"/>
</dbReference>
<dbReference type="SUPFAM" id="SSF49299">
    <property type="entry name" value="PKD domain"/>
    <property type="match status" value="2"/>
</dbReference>
<dbReference type="AlphaFoldDB" id="W0F8G9"/>
<dbReference type="STRING" id="929713.NIASO_11745"/>
<dbReference type="KEGG" id="nso:NIASO_11745"/>
<dbReference type="eggNOG" id="COG3291">
    <property type="taxonomic scope" value="Bacteria"/>
</dbReference>